<keyword evidence="5" id="KW-0547">Nucleotide-binding</keyword>
<evidence type="ECO:0000256" key="1">
    <source>
        <dbReference type="ARBA" id="ARBA00006847"/>
    </source>
</evidence>
<evidence type="ECO:0000256" key="6">
    <source>
        <dbReference type="ARBA" id="ARBA00022801"/>
    </source>
</evidence>
<dbReference type="InterPro" id="IPR050547">
    <property type="entry name" value="DEAD_box_RNA_helicases"/>
</dbReference>
<dbReference type="Proteomes" id="UP000594961">
    <property type="component" value="Chromosome"/>
</dbReference>
<gene>
    <name evidence="11" type="primary">cas3</name>
    <name evidence="11" type="ORF">INS90_10690</name>
</gene>
<evidence type="ECO:0000256" key="3">
    <source>
        <dbReference type="ARBA" id="ARBA00022722"/>
    </source>
</evidence>
<dbReference type="AlphaFoldDB" id="A0A7M1R0M1"/>
<keyword evidence="8" id="KW-0067">ATP-binding</keyword>
<keyword evidence="6" id="KW-0378">Hydrolase</keyword>
<keyword evidence="7" id="KW-0347">Helicase</keyword>
<dbReference type="GO" id="GO:0005524">
    <property type="term" value="F:ATP binding"/>
    <property type="evidence" value="ECO:0007669"/>
    <property type="project" value="UniProtKB-KW"/>
</dbReference>
<sequence>MRCHESVWAKLDGENGLYPLLAHLLDAAAVASALFDSWLRPELQVLLRDALTPGEEVEDARALVALMVGSHDVGKASPIFQYQPHKGGRDIELAREHIALAEGLTFGDPQKITKKANEPDYRRHERVGAAFLQGGVFDPNLSASRYWRILPSLGHHGRFVVPGSDIARPAARRRYREYTTGAPWSDIRQDLLDSLCEGTGRTFPDEDSRVGTTATILLSGLTVLADRIASQGEFVAAGLVAMGRGELELSEPRAWIERRRREAVSYVERTVGIYRGWESKEAARHAILGEYEPRSIQRIAQDSGHGLLNVMTPTGGGKTEAAMLRHAAVDERLIFLLPTQATSNALMRRIQKYYAGTSNVAALAHGLASVEDFYAKPVTVASDSSDRLRYSDNGGLYPTDFVRSRSSRLLAPVCVGTVDQALMGVLPRKWTHLRLLALANAHVVIDEVHTLDQYQTELLRPIVSWLRATKARVTFLTATMPSWQRETLLAYYRAEPPLEGAEFPAIEHVDLEGEVTRVRPESAGSVLDLTLSEEFAGQINDAHVTWAQDMHRRFPKARIGIICNRVDNARTVAGELAKVGPTILLHSRMTAEHRRRNAQLLEELLGPAGVGEAVFVVGTQAIEASLDIDLDLLRTELAPAPSLIQRAGRAWRRVDVRRSERIPGVERLPLHIVKIEGDENDPSYAGNVLPYMAGELARVWRWLGVHKSLQVPHDCQEFIDASAFSFADIDPESDASLSEAAKAFLHKNAGKMARVDLDEILNHEPTLAMFLGITGAKDADDGLANGTRLTEGSERRMLICVGDPEKVPGAWAGTVESLIEIRGSDAESVRRALLGSMPVAEGKLKDMEEDLYPLAEAKSVLAGYWALTNAEKYYDSAGFTSR</sequence>
<feature type="domain" description="HD Cas3-type" evidence="10">
    <location>
        <begin position="13"/>
        <end position="228"/>
    </location>
</feature>
<comment type="similarity">
    <text evidence="2">In the central section; belongs to the CRISPR-associated helicase Cas3 family.</text>
</comment>
<dbReference type="Gene3D" id="1.10.3210.30">
    <property type="match status" value="1"/>
</dbReference>
<dbReference type="InterPro" id="IPR054712">
    <property type="entry name" value="Cas3-like_dom"/>
</dbReference>
<dbReference type="InterPro" id="IPR027417">
    <property type="entry name" value="P-loop_NTPase"/>
</dbReference>
<reference evidence="11 12" key="1">
    <citation type="submission" date="2020-10" db="EMBL/GenBank/DDBJ databases">
        <title>Trueperella pecoris sp. nov. isolated from bovine and porcine specimens.</title>
        <authorList>
            <person name="Schoenecker L."/>
            <person name="Schnydrig P."/>
            <person name="Brodard I."/>
            <person name="Thomann A."/>
            <person name="Hemphill A."/>
            <person name="Rodriguez-Campos S."/>
            <person name="Perreten V."/>
            <person name="Jores J."/>
            <person name="Kittl S."/>
        </authorList>
    </citation>
    <scope>NUCLEOTIDE SEQUENCE [LARGE SCALE GENOMIC DNA]</scope>
    <source>
        <strain evidence="11 12">19OD0592</strain>
    </source>
</reference>
<protein>
    <submittedName>
        <fullName evidence="11">CRISPR-associated helicase Cas3</fullName>
    </submittedName>
</protein>
<evidence type="ECO:0000313" key="12">
    <source>
        <dbReference type="Proteomes" id="UP000594961"/>
    </source>
</evidence>
<organism evidence="11 12">
    <name type="scientific">Trueperella pecoris</name>
    <dbReference type="NCBI Taxonomy" id="2733571"/>
    <lineage>
        <taxon>Bacteria</taxon>
        <taxon>Bacillati</taxon>
        <taxon>Actinomycetota</taxon>
        <taxon>Actinomycetes</taxon>
        <taxon>Actinomycetales</taxon>
        <taxon>Actinomycetaceae</taxon>
        <taxon>Trueperella</taxon>
    </lineage>
</organism>
<evidence type="ECO:0000313" key="11">
    <source>
        <dbReference type="EMBL" id="QOR47683.1"/>
    </source>
</evidence>
<keyword evidence="3" id="KW-0540">Nuclease</keyword>
<dbReference type="NCBIfam" id="TIGR01587">
    <property type="entry name" value="cas3_core"/>
    <property type="match status" value="1"/>
</dbReference>
<dbReference type="InterPro" id="IPR038257">
    <property type="entry name" value="CRISPR-assoc_Cas3_HD_sf"/>
</dbReference>
<dbReference type="Pfam" id="PF00270">
    <property type="entry name" value="DEAD"/>
    <property type="match status" value="1"/>
</dbReference>
<dbReference type="GO" id="GO:0003724">
    <property type="term" value="F:RNA helicase activity"/>
    <property type="evidence" value="ECO:0007669"/>
    <property type="project" value="TreeGrafter"/>
</dbReference>
<keyword evidence="9" id="KW-0051">Antiviral defense</keyword>
<dbReference type="InterPro" id="IPR001650">
    <property type="entry name" value="Helicase_C-like"/>
</dbReference>
<dbReference type="NCBIfam" id="TIGR01596">
    <property type="entry name" value="cas3_HD"/>
    <property type="match status" value="1"/>
</dbReference>
<dbReference type="CDD" id="cd09641">
    <property type="entry name" value="Cas3''_I"/>
    <property type="match status" value="1"/>
</dbReference>
<dbReference type="SUPFAM" id="SSF52540">
    <property type="entry name" value="P-loop containing nucleoside triphosphate hydrolases"/>
    <property type="match status" value="1"/>
</dbReference>
<proteinExistence type="inferred from homology"/>
<dbReference type="PANTHER" id="PTHR47963:SF9">
    <property type="entry name" value="CRISPR-ASSOCIATED ENDONUCLEASE_HELICASE CAS3"/>
    <property type="match status" value="1"/>
</dbReference>
<evidence type="ECO:0000256" key="7">
    <source>
        <dbReference type="ARBA" id="ARBA00022806"/>
    </source>
</evidence>
<dbReference type="GO" id="GO:0051607">
    <property type="term" value="P:defense response to virus"/>
    <property type="evidence" value="ECO:0007669"/>
    <property type="project" value="UniProtKB-KW"/>
</dbReference>
<dbReference type="EMBL" id="CP063212">
    <property type="protein sequence ID" value="QOR47683.1"/>
    <property type="molecule type" value="Genomic_DNA"/>
</dbReference>
<dbReference type="Pfam" id="PF22590">
    <property type="entry name" value="Cas3-like_C_2"/>
    <property type="match status" value="1"/>
</dbReference>
<evidence type="ECO:0000256" key="9">
    <source>
        <dbReference type="ARBA" id="ARBA00023118"/>
    </source>
</evidence>
<evidence type="ECO:0000256" key="8">
    <source>
        <dbReference type="ARBA" id="ARBA00022840"/>
    </source>
</evidence>
<name>A0A7M1R0M1_9ACTO</name>
<dbReference type="InterPro" id="IPR011545">
    <property type="entry name" value="DEAD/DEAH_box_helicase_dom"/>
</dbReference>
<comment type="similarity">
    <text evidence="1">In the N-terminal section; belongs to the CRISPR-associated nuclease Cas3-HD family.</text>
</comment>
<dbReference type="GO" id="GO:0003723">
    <property type="term" value="F:RNA binding"/>
    <property type="evidence" value="ECO:0007669"/>
    <property type="project" value="TreeGrafter"/>
</dbReference>
<dbReference type="PROSITE" id="PS51643">
    <property type="entry name" value="HD_CAS3"/>
    <property type="match status" value="1"/>
</dbReference>
<dbReference type="RefSeq" id="WP_197553083.1">
    <property type="nucleotide sequence ID" value="NZ_CP063212.1"/>
</dbReference>
<dbReference type="SMART" id="SM00487">
    <property type="entry name" value="DEXDc"/>
    <property type="match status" value="1"/>
</dbReference>
<keyword evidence="4" id="KW-0479">Metal-binding</keyword>
<evidence type="ECO:0000256" key="4">
    <source>
        <dbReference type="ARBA" id="ARBA00022723"/>
    </source>
</evidence>
<dbReference type="Pfam" id="PF18019">
    <property type="entry name" value="Cas3_HD"/>
    <property type="match status" value="1"/>
</dbReference>
<evidence type="ECO:0000256" key="2">
    <source>
        <dbReference type="ARBA" id="ARBA00009046"/>
    </source>
</evidence>
<dbReference type="GO" id="GO:0004518">
    <property type="term" value="F:nuclease activity"/>
    <property type="evidence" value="ECO:0007669"/>
    <property type="project" value="UniProtKB-KW"/>
</dbReference>
<dbReference type="InterPro" id="IPR014001">
    <property type="entry name" value="Helicase_ATP-bd"/>
</dbReference>
<dbReference type="PANTHER" id="PTHR47963">
    <property type="entry name" value="DEAD-BOX ATP-DEPENDENT RNA HELICASE 47, MITOCHONDRIAL"/>
    <property type="match status" value="1"/>
</dbReference>
<dbReference type="InterPro" id="IPR006474">
    <property type="entry name" value="Helicase_Cas3_CRISPR-ass_core"/>
</dbReference>
<dbReference type="Gene3D" id="3.40.50.300">
    <property type="entry name" value="P-loop containing nucleotide triphosphate hydrolases"/>
    <property type="match status" value="2"/>
</dbReference>
<dbReference type="SMART" id="SM00490">
    <property type="entry name" value="HELICc"/>
    <property type="match status" value="1"/>
</dbReference>
<evidence type="ECO:0000256" key="5">
    <source>
        <dbReference type="ARBA" id="ARBA00022741"/>
    </source>
</evidence>
<dbReference type="GO" id="GO:0016787">
    <property type="term" value="F:hydrolase activity"/>
    <property type="evidence" value="ECO:0007669"/>
    <property type="project" value="UniProtKB-KW"/>
</dbReference>
<dbReference type="InterPro" id="IPR006483">
    <property type="entry name" value="CRISPR-assoc_Cas3_HD"/>
</dbReference>
<dbReference type="GO" id="GO:0046872">
    <property type="term" value="F:metal ion binding"/>
    <property type="evidence" value="ECO:0007669"/>
    <property type="project" value="UniProtKB-KW"/>
</dbReference>
<accession>A0A7M1R0M1</accession>
<evidence type="ECO:0000259" key="10">
    <source>
        <dbReference type="PROSITE" id="PS51643"/>
    </source>
</evidence>